<organism evidence="1 2">
    <name type="scientific">Nocardioides taihuensis</name>
    <dbReference type="NCBI Taxonomy" id="1835606"/>
    <lineage>
        <taxon>Bacteria</taxon>
        <taxon>Bacillati</taxon>
        <taxon>Actinomycetota</taxon>
        <taxon>Actinomycetes</taxon>
        <taxon>Propionibacteriales</taxon>
        <taxon>Nocardioidaceae</taxon>
        <taxon>Nocardioides</taxon>
    </lineage>
</organism>
<dbReference type="InterPro" id="IPR019639">
    <property type="entry name" value="DUF2505"/>
</dbReference>
<dbReference type="Gene3D" id="3.30.530.20">
    <property type="match status" value="1"/>
</dbReference>
<dbReference type="RefSeq" id="WP_378590501.1">
    <property type="nucleotide sequence ID" value="NZ_JBHSKD010000011.1"/>
</dbReference>
<name>A0ABW0BKG9_9ACTN</name>
<dbReference type="EMBL" id="JBHSKD010000011">
    <property type="protein sequence ID" value="MFC5177457.1"/>
    <property type="molecule type" value="Genomic_DNA"/>
</dbReference>
<evidence type="ECO:0000313" key="1">
    <source>
        <dbReference type="EMBL" id="MFC5177457.1"/>
    </source>
</evidence>
<dbReference type="Proteomes" id="UP001596087">
    <property type="component" value="Unassembled WGS sequence"/>
</dbReference>
<sequence>MAKQVRHHLTYDAALAEVAAMLADPAFREAVCERQRVLRATVAIEPADAEVVGAGTRVSVDQVQAARGIPSFATKFVGDEIHIVQRESWRDDTTADLTWSIPGKPGEMTGTSRLHESGGRTTQTVDLTVKVSIPLVGGRLEGFIADLLIKALDAEARAGRDYLAG</sequence>
<keyword evidence="2" id="KW-1185">Reference proteome</keyword>
<protein>
    <submittedName>
        <fullName evidence="1">DUF2505 domain-containing protein</fullName>
    </submittedName>
</protein>
<comment type="caution">
    <text evidence="1">The sequence shown here is derived from an EMBL/GenBank/DDBJ whole genome shotgun (WGS) entry which is preliminary data.</text>
</comment>
<reference evidence="2" key="1">
    <citation type="journal article" date="2019" name="Int. J. Syst. Evol. Microbiol.">
        <title>The Global Catalogue of Microorganisms (GCM) 10K type strain sequencing project: providing services to taxonomists for standard genome sequencing and annotation.</title>
        <authorList>
            <consortium name="The Broad Institute Genomics Platform"/>
            <consortium name="The Broad Institute Genome Sequencing Center for Infectious Disease"/>
            <person name="Wu L."/>
            <person name="Ma J."/>
        </authorList>
    </citation>
    <scope>NUCLEOTIDE SEQUENCE [LARGE SCALE GENOMIC DNA]</scope>
    <source>
        <strain evidence="2">DFY41</strain>
    </source>
</reference>
<accession>A0ABW0BKG9</accession>
<evidence type="ECO:0000313" key="2">
    <source>
        <dbReference type="Proteomes" id="UP001596087"/>
    </source>
</evidence>
<dbReference type="InterPro" id="IPR023393">
    <property type="entry name" value="START-like_dom_sf"/>
</dbReference>
<dbReference type="Pfam" id="PF10698">
    <property type="entry name" value="DUF2505"/>
    <property type="match status" value="1"/>
</dbReference>
<proteinExistence type="predicted"/>
<gene>
    <name evidence="1" type="ORF">ACFPGP_12290</name>
</gene>